<dbReference type="AlphaFoldDB" id="A0A8S1QZP7"/>
<comment type="caution">
    <text evidence="1">The sequence shown here is derived from an EMBL/GenBank/DDBJ whole genome shotgun (WGS) entry which is preliminary data.</text>
</comment>
<dbReference type="Proteomes" id="UP000692954">
    <property type="component" value="Unassembled WGS sequence"/>
</dbReference>
<accession>A0A8S1QZP7</accession>
<protein>
    <submittedName>
        <fullName evidence="1">Uncharacterized protein</fullName>
    </submittedName>
</protein>
<dbReference type="EMBL" id="CAJJDN010000129">
    <property type="protein sequence ID" value="CAD8121038.1"/>
    <property type="molecule type" value="Genomic_DNA"/>
</dbReference>
<reference evidence="1" key="1">
    <citation type="submission" date="2021-01" db="EMBL/GenBank/DDBJ databases">
        <authorList>
            <consortium name="Genoscope - CEA"/>
            <person name="William W."/>
        </authorList>
    </citation>
    <scope>NUCLEOTIDE SEQUENCE</scope>
</reference>
<evidence type="ECO:0000313" key="2">
    <source>
        <dbReference type="Proteomes" id="UP000692954"/>
    </source>
</evidence>
<name>A0A8S1QZP7_9CILI</name>
<evidence type="ECO:0000313" key="1">
    <source>
        <dbReference type="EMBL" id="CAD8121038.1"/>
    </source>
</evidence>
<gene>
    <name evidence="1" type="ORF">PSON_ATCC_30995.1.T1290136</name>
</gene>
<sequence>MQKDKTQEQFSFFKTKSEHQKDQASIFNQSAYFGGSSKEQLLESKVEYHQTTPKQHLTQSLESFGCILARYLGLQMINIQSQLEQSIEYLDSNIHDMKITIYNAQVIFSQKNQQQEFDLARQEQCNQIQLIIDQIEDLNCKQRLSKLLGKIEEVRFTSQYKLKSIRAELFETQTIYFQVIEKDPSMKAFIELVKKDSIIIAQQIFPHIIVLSSVFKEILKLDLIHQIQQNALSQQCIVNYIQQLNKNQEISQYCQQISVIYPQMKEHFKEIEEIRNKKRDSFQYELQEEDKEILQLFCDRQSNQVQLLPDDLYFPDQICELIQLTCLLITERSKSKEDTFNKTIQVEIQSILHSEMFKQYSFIFDLIADTIHSSQLRLLLYGYVECILDFKFVKFYSYLQTDLITLNQLSKRTQIKFNQEQLQQLKNRVCITRRQNLQYQDFAQIIQKAGELEILIITEQQEVIVDEINEFENQIYESLQINELIIYKEPQALNIRMKKLRFLMELLLRYYKVSSQTFQRLLLYKDQIYENKQQSVIYHKQKVLVSKEQHSTISNQKKNQNLIEILNQIQSDDVLGTEKNYYRPSIYRMFKGLSNQQANSTSLEKILIKFEQKYQQNYANQIKSDFVPNIVNRFQQYILK</sequence>
<proteinExistence type="predicted"/>
<dbReference type="OrthoDB" id="304285at2759"/>
<organism evidence="1 2">
    <name type="scientific">Paramecium sonneborni</name>
    <dbReference type="NCBI Taxonomy" id="65129"/>
    <lineage>
        <taxon>Eukaryota</taxon>
        <taxon>Sar</taxon>
        <taxon>Alveolata</taxon>
        <taxon>Ciliophora</taxon>
        <taxon>Intramacronucleata</taxon>
        <taxon>Oligohymenophorea</taxon>
        <taxon>Peniculida</taxon>
        <taxon>Parameciidae</taxon>
        <taxon>Paramecium</taxon>
    </lineage>
</organism>
<keyword evidence="2" id="KW-1185">Reference proteome</keyword>